<evidence type="ECO:0000313" key="2">
    <source>
        <dbReference type="Proteomes" id="UP000295087"/>
    </source>
</evidence>
<dbReference type="Gene3D" id="3.40.50.720">
    <property type="entry name" value="NAD(P)-binding Rossmann-like Domain"/>
    <property type="match status" value="1"/>
</dbReference>
<dbReference type="AlphaFoldDB" id="A0A4V3CMY7"/>
<evidence type="ECO:0008006" key="3">
    <source>
        <dbReference type="Google" id="ProtNLM"/>
    </source>
</evidence>
<organism evidence="1 2">
    <name type="scientific">Nocardia ignorata</name>
    <dbReference type="NCBI Taxonomy" id="145285"/>
    <lineage>
        <taxon>Bacteria</taxon>
        <taxon>Bacillati</taxon>
        <taxon>Actinomycetota</taxon>
        <taxon>Actinomycetes</taxon>
        <taxon>Mycobacteriales</taxon>
        <taxon>Nocardiaceae</taxon>
        <taxon>Nocardia</taxon>
    </lineage>
</organism>
<gene>
    <name evidence="1" type="ORF">DFR75_107167</name>
</gene>
<sequence>MRVLVLGGYGAVGGHLVTELRRRGDAVVVAGRDPARSDMVIDLQDPRLSAYRAALPGTDVTVNASGAENPRLAALAGDHGSAFIQISATSEYLDDLARTNVGSPVVVEVGLAPGLTNLLAAAVHRTSPGPIDLAVFLGAGEHHGAAAVEWSYRLLGKHFRGGDGYIRNYTQPETFLLPGHRRPRRLYRLDFADQHTLQRDFEVAVRTFFGLDSRLATTALAALTWLPGAAKAPRGLHFPGTDRWIVLARGHDGTTRWARGTNQSRATAIVAAAAATHAPHLPHGIHSLHRVLTLADLPMDDIELDIPEPGR</sequence>
<dbReference type="EMBL" id="SNXK01000007">
    <property type="protein sequence ID" value="TDP31942.1"/>
    <property type="molecule type" value="Genomic_DNA"/>
</dbReference>
<reference evidence="1 2" key="1">
    <citation type="submission" date="2019-03" db="EMBL/GenBank/DDBJ databases">
        <title>Genomic Encyclopedia of Type Strains, Phase IV (KMG-IV): sequencing the most valuable type-strain genomes for metagenomic binning, comparative biology and taxonomic classification.</title>
        <authorList>
            <person name="Goeker M."/>
        </authorList>
    </citation>
    <scope>NUCLEOTIDE SEQUENCE [LARGE SCALE GENOMIC DNA]</scope>
    <source>
        <strain evidence="1 2">DSM 44496</strain>
    </source>
</reference>
<evidence type="ECO:0000313" key="1">
    <source>
        <dbReference type="EMBL" id="TDP31942.1"/>
    </source>
</evidence>
<dbReference type="RefSeq" id="WP_067487645.1">
    <property type="nucleotide sequence ID" value="NZ_SNXK01000007.1"/>
</dbReference>
<dbReference type="Proteomes" id="UP000295087">
    <property type="component" value="Unassembled WGS sequence"/>
</dbReference>
<dbReference type="SUPFAM" id="SSF51735">
    <property type="entry name" value="NAD(P)-binding Rossmann-fold domains"/>
    <property type="match status" value="1"/>
</dbReference>
<name>A0A4V3CMY7_NOCIG</name>
<accession>A0A4V3CMY7</accession>
<proteinExistence type="predicted"/>
<dbReference type="InterPro" id="IPR036291">
    <property type="entry name" value="NAD(P)-bd_dom_sf"/>
</dbReference>
<comment type="caution">
    <text evidence="1">The sequence shown here is derived from an EMBL/GenBank/DDBJ whole genome shotgun (WGS) entry which is preliminary data.</text>
</comment>
<keyword evidence="2" id="KW-1185">Reference proteome</keyword>
<protein>
    <recommendedName>
        <fullName evidence="3">Saccharopine dehydrogenase-like protein</fullName>
    </recommendedName>
</protein>